<dbReference type="InterPro" id="IPR052173">
    <property type="entry name" value="Beta-lactam_resp_regulator"/>
</dbReference>
<keyword evidence="1" id="KW-0812">Transmembrane</keyword>
<evidence type="ECO:0000313" key="3">
    <source>
        <dbReference type="EMBL" id="MBC8597244.1"/>
    </source>
</evidence>
<reference evidence="3" key="1">
    <citation type="submission" date="2020-08" db="EMBL/GenBank/DDBJ databases">
        <title>Genome public.</title>
        <authorList>
            <person name="Liu C."/>
            <person name="Sun Q."/>
        </authorList>
    </citation>
    <scope>NUCLEOTIDE SEQUENCE</scope>
    <source>
        <strain evidence="3">NSJ-50</strain>
    </source>
</reference>
<feature type="domain" description="Peptidase M56" evidence="2">
    <location>
        <begin position="8"/>
        <end position="278"/>
    </location>
</feature>
<dbReference type="EMBL" id="JACRTE010000018">
    <property type="protein sequence ID" value="MBC8597244.1"/>
    <property type="molecule type" value="Genomic_DNA"/>
</dbReference>
<protein>
    <recommendedName>
        <fullName evidence="2">Peptidase M56 domain-containing protein</fullName>
    </recommendedName>
</protein>
<dbReference type="Proteomes" id="UP000647416">
    <property type="component" value="Unassembled WGS sequence"/>
</dbReference>
<feature type="transmembrane region" description="Helical" evidence="1">
    <location>
        <begin position="40"/>
        <end position="57"/>
    </location>
</feature>
<dbReference type="Pfam" id="PF05569">
    <property type="entry name" value="Peptidase_M56"/>
    <property type="match status" value="1"/>
</dbReference>
<accession>A0A926FF07</accession>
<evidence type="ECO:0000313" key="4">
    <source>
        <dbReference type="Proteomes" id="UP000647416"/>
    </source>
</evidence>
<proteinExistence type="predicted"/>
<sequence>MREIFKTVLVLSAEGAVLTLLLMILKPYTSKKFSARWQKYIWLAVIVCMLVPAWKFIPERNVQKYAPQIVTTRQSTNRTDANIVDTKINNGGENGVKPAENPVTKPKIRINIFDLFSYLWLIGVIVFFILGAANYCVFLAKHRKNSINLEENRTFDEVKDELKIKRKICVRISRADTSPMLVGMVFPVIYLPSVPLDKESEKMVFRHELMHFKKRDLLYKYISFAVNALHWFNPFAYVLSTNIAESCETACDTAVVKNMDGDMKNLYMKTILDLAQKKKS</sequence>
<dbReference type="PANTHER" id="PTHR34978:SF3">
    <property type="entry name" value="SLR0241 PROTEIN"/>
    <property type="match status" value="1"/>
</dbReference>
<feature type="transmembrane region" description="Helical" evidence="1">
    <location>
        <begin position="7"/>
        <end position="28"/>
    </location>
</feature>
<keyword evidence="1" id="KW-0472">Membrane</keyword>
<feature type="transmembrane region" description="Helical" evidence="1">
    <location>
        <begin position="115"/>
        <end position="140"/>
    </location>
</feature>
<evidence type="ECO:0000259" key="2">
    <source>
        <dbReference type="Pfam" id="PF05569"/>
    </source>
</evidence>
<comment type="caution">
    <text evidence="3">The sequence shown here is derived from an EMBL/GenBank/DDBJ whole genome shotgun (WGS) entry which is preliminary data.</text>
</comment>
<gene>
    <name evidence="3" type="ORF">H8706_10270</name>
</gene>
<name>A0A926FF07_9FIRM</name>
<dbReference type="InterPro" id="IPR008756">
    <property type="entry name" value="Peptidase_M56"/>
</dbReference>
<evidence type="ECO:0000256" key="1">
    <source>
        <dbReference type="SAM" id="Phobius"/>
    </source>
</evidence>
<dbReference type="PANTHER" id="PTHR34978">
    <property type="entry name" value="POSSIBLE SENSOR-TRANSDUCER PROTEIN BLAR"/>
    <property type="match status" value="1"/>
</dbReference>
<dbReference type="AlphaFoldDB" id="A0A926FF07"/>
<keyword evidence="1" id="KW-1133">Transmembrane helix</keyword>
<dbReference type="CDD" id="cd07341">
    <property type="entry name" value="M56_BlaR1_MecR1_like"/>
    <property type="match status" value="1"/>
</dbReference>
<dbReference type="RefSeq" id="WP_262432557.1">
    <property type="nucleotide sequence ID" value="NZ_JACRTE010000018.1"/>
</dbReference>
<keyword evidence="4" id="KW-1185">Reference proteome</keyword>
<organism evidence="3 4">
    <name type="scientific">Qingrenia yutianensis</name>
    <dbReference type="NCBI Taxonomy" id="2763676"/>
    <lineage>
        <taxon>Bacteria</taxon>
        <taxon>Bacillati</taxon>
        <taxon>Bacillota</taxon>
        <taxon>Clostridia</taxon>
        <taxon>Eubacteriales</taxon>
        <taxon>Oscillospiraceae</taxon>
        <taxon>Qingrenia</taxon>
    </lineage>
</organism>